<dbReference type="Pfam" id="PF04295">
    <property type="entry name" value="GD_AH_second"/>
    <property type="match status" value="1"/>
</dbReference>
<protein>
    <submittedName>
        <fullName evidence="4">Galactonate dehydratase</fullName>
    </submittedName>
</protein>
<proteinExistence type="inferred from homology"/>
<evidence type="ECO:0000313" key="5">
    <source>
        <dbReference type="Proteomes" id="UP000234881"/>
    </source>
</evidence>
<dbReference type="Pfam" id="PF20629">
    <property type="entry name" value="GD_AH_C"/>
    <property type="match status" value="1"/>
</dbReference>
<feature type="domain" description="SAF" evidence="3">
    <location>
        <begin position="13"/>
        <end position="82"/>
    </location>
</feature>
<dbReference type="PANTHER" id="PTHR30536:SF5">
    <property type="entry name" value="ALTRONATE DEHYDRATASE"/>
    <property type="match status" value="1"/>
</dbReference>
<gene>
    <name evidence="4" type="ORF">C0081_05220</name>
</gene>
<dbReference type="PANTHER" id="PTHR30536">
    <property type="entry name" value="ALTRONATE/GALACTARATE DEHYDRATASE"/>
    <property type="match status" value="1"/>
</dbReference>
<reference evidence="4 5" key="1">
    <citation type="submission" date="2018-01" db="EMBL/GenBank/DDBJ databases">
        <title>The draft genome sequence of Cohaesibacter sp. H1304.</title>
        <authorList>
            <person name="Wang N.-N."/>
            <person name="Du Z.-J."/>
        </authorList>
    </citation>
    <scope>NUCLEOTIDE SEQUENCE [LARGE SCALE GENOMIC DNA]</scope>
    <source>
        <strain evidence="4 5">H1304</strain>
    </source>
</reference>
<dbReference type="InterPro" id="IPR048332">
    <property type="entry name" value="GD_AH_C"/>
</dbReference>
<accession>A0A2N5XUQ9</accession>
<evidence type="ECO:0000256" key="1">
    <source>
        <dbReference type="ARBA" id="ARBA00010986"/>
    </source>
</evidence>
<evidence type="ECO:0000313" key="4">
    <source>
        <dbReference type="EMBL" id="PLW78256.1"/>
    </source>
</evidence>
<dbReference type="GO" id="GO:0019698">
    <property type="term" value="P:D-galacturonate catabolic process"/>
    <property type="evidence" value="ECO:0007669"/>
    <property type="project" value="TreeGrafter"/>
</dbReference>
<dbReference type="InterPro" id="IPR044144">
    <property type="entry name" value="SAF_UxaA/GarD"/>
</dbReference>
<keyword evidence="5" id="KW-1185">Reference proteome</keyword>
<dbReference type="GO" id="GO:0016829">
    <property type="term" value="F:lyase activity"/>
    <property type="evidence" value="ECO:0007669"/>
    <property type="project" value="UniProtKB-KW"/>
</dbReference>
<dbReference type="InterPro" id="IPR013974">
    <property type="entry name" value="SAF"/>
</dbReference>
<dbReference type="EMBL" id="PKUQ01000009">
    <property type="protein sequence ID" value="PLW78256.1"/>
    <property type="molecule type" value="Genomic_DNA"/>
</dbReference>
<name>A0A2N5XUQ9_9HYPH</name>
<comment type="similarity">
    <text evidence="1">Belongs to the UxaA family.</text>
</comment>
<dbReference type="Pfam" id="PF08666">
    <property type="entry name" value="SAF"/>
    <property type="match status" value="1"/>
</dbReference>
<dbReference type="Proteomes" id="UP000234881">
    <property type="component" value="Unassembled WGS sequence"/>
</dbReference>
<organism evidence="4 5">
    <name type="scientific">Cohaesibacter celericrescens</name>
    <dbReference type="NCBI Taxonomy" id="2067669"/>
    <lineage>
        <taxon>Bacteria</taxon>
        <taxon>Pseudomonadati</taxon>
        <taxon>Pseudomonadota</taxon>
        <taxon>Alphaproteobacteria</taxon>
        <taxon>Hyphomicrobiales</taxon>
        <taxon>Cohaesibacteraceae</taxon>
    </lineage>
</organism>
<sequence length="512" mass="53767">MIDQAPIVLNPVDTIAILPKGAKKGDDPLGLGTALPANIMAGHKLARVAHKTGDQILKFGQIIGIATQDIAAGDHVHSHNCVFSDHGQDYQVGCDLELAKAAIPQLEAREFMGFRRANGQFGTRNYIALCATVNCSATVIRKAAHELEVSGALEPYANVDGVVAFAHGTGCGMNNQGTGFEILQRVLWGHATHPNVGAAIFVGLGCEVMQIARMKDVFDASNGALMEHFHHLTIQETGGTRATIDAIKAKVLELLPEVNKNGREPCPASELKIALQCGGSDGFSGITANPALGVTSDLLVGLGATSILSETPEIYGAEQLLLRRAESKDIADKLINQIKWWEAYVAMHKGSLDNNPSPGNKAGGLTTILEKSLGAVAKAGASPLTAVYDYAETVTAHGFVYMDTPGYDPVCATGQIAGGAHMVVFTTGRGSAFGSKPAPTIKVATNDVLFAAMPDDMDVNCGDILSQGVSLEDKGAEMLEMILAVASGQKTKSEELGLGDNEFVPWQVGAVM</sequence>
<dbReference type="CDD" id="cd11613">
    <property type="entry name" value="SAF_AH_GD"/>
    <property type="match status" value="1"/>
</dbReference>
<evidence type="ECO:0000259" key="3">
    <source>
        <dbReference type="SMART" id="SM00858"/>
    </source>
</evidence>
<dbReference type="OrthoDB" id="9804574at2"/>
<dbReference type="Gene3D" id="2.30.130.110">
    <property type="match status" value="1"/>
</dbReference>
<keyword evidence="2" id="KW-0456">Lyase</keyword>
<dbReference type="RefSeq" id="WP_101532753.1">
    <property type="nucleotide sequence ID" value="NZ_PKUQ01000009.1"/>
</dbReference>
<evidence type="ECO:0000256" key="2">
    <source>
        <dbReference type="ARBA" id="ARBA00023239"/>
    </source>
</evidence>
<dbReference type="InterPro" id="IPR007392">
    <property type="entry name" value="GD_AH_second"/>
</dbReference>
<comment type="caution">
    <text evidence="4">The sequence shown here is derived from an EMBL/GenBank/DDBJ whole genome shotgun (WGS) entry which is preliminary data.</text>
</comment>
<dbReference type="InterPro" id="IPR052172">
    <property type="entry name" value="UxaA_altronate/galactarate_dh"/>
</dbReference>
<dbReference type="AlphaFoldDB" id="A0A2N5XUQ9"/>
<dbReference type="SMART" id="SM00858">
    <property type="entry name" value="SAF"/>
    <property type="match status" value="1"/>
</dbReference>